<dbReference type="Proteomes" id="UP000626244">
    <property type="component" value="Unassembled WGS sequence"/>
</dbReference>
<dbReference type="OrthoDB" id="2875600at2"/>
<dbReference type="EMBL" id="BMHB01000001">
    <property type="protein sequence ID" value="GGI12819.1"/>
    <property type="molecule type" value="Genomic_DNA"/>
</dbReference>
<dbReference type="SUPFAM" id="SSF89360">
    <property type="entry name" value="HesB-like domain"/>
    <property type="match status" value="1"/>
</dbReference>
<evidence type="ECO:0000313" key="2">
    <source>
        <dbReference type="EMBL" id="GGI12819.1"/>
    </source>
</evidence>
<name>A0A8J3AHA6_9BACI</name>
<protein>
    <recommendedName>
        <fullName evidence="1">Core domain-containing protein</fullName>
    </recommendedName>
</protein>
<gene>
    <name evidence="2" type="ORF">GCM10007380_14820</name>
</gene>
<reference evidence="3" key="1">
    <citation type="journal article" date="2019" name="Int. J. Syst. Evol. Microbiol.">
        <title>The Global Catalogue of Microorganisms (GCM) 10K type strain sequencing project: providing services to taxonomists for standard genome sequencing and annotation.</title>
        <authorList>
            <consortium name="The Broad Institute Genomics Platform"/>
            <consortium name="The Broad Institute Genome Sequencing Center for Infectious Disease"/>
            <person name="Wu L."/>
            <person name="Ma J."/>
        </authorList>
    </citation>
    <scope>NUCLEOTIDE SEQUENCE [LARGE SCALE GENOMIC DNA]</scope>
    <source>
        <strain evidence="3">CGMCC 1.14993</strain>
    </source>
</reference>
<keyword evidence="3" id="KW-1185">Reference proteome</keyword>
<evidence type="ECO:0000259" key="1">
    <source>
        <dbReference type="Pfam" id="PF01521"/>
    </source>
</evidence>
<feature type="domain" description="Core" evidence="1">
    <location>
        <begin position="1"/>
        <end position="100"/>
    </location>
</feature>
<evidence type="ECO:0000313" key="3">
    <source>
        <dbReference type="Proteomes" id="UP000626244"/>
    </source>
</evidence>
<accession>A0A8J3AHA6</accession>
<dbReference type="InterPro" id="IPR000361">
    <property type="entry name" value="ATAP_core_dom"/>
</dbReference>
<dbReference type="RefSeq" id="WP_087998589.1">
    <property type="nucleotide sequence ID" value="NZ_BMHB01000001.1"/>
</dbReference>
<dbReference type="AlphaFoldDB" id="A0A8J3AHA6"/>
<organism evidence="2 3">
    <name type="scientific">Gottfriedia solisilvae</name>
    <dbReference type="NCBI Taxonomy" id="1516104"/>
    <lineage>
        <taxon>Bacteria</taxon>
        <taxon>Bacillati</taxon>
        <taxon>Bacillota</taxon>
        <taxon>Bacilli</taxon>
        <taxon>Bacillales</taxon>
        <taxon>Bacillaceae</taxon>
        <taxon>Gottfriedia</taxon>
    </lineage>
</organism>
<dbReference type="Gene3D" id="2.60.300.12">
    <property type="entry name" value="HesB-like domain"/>
    <property type="match status" value="1"/>
</dbReference>
<comment type="caution">
    <text evidence="2">The sequence shown here is derived from an EMBL/GenBank/DDBJ whole genome shotgun (WGS) entry which is preliminary data.</text>
</comment>
<dbReference type="Pfam" id="PF01521">
    <property type="entry name" value="Fe-S_biosyn"/>
    <property type="match status" value="1"/>
</dbReference>
<proteinExistence type="predicted"/>
<sequence>MDFKITDSAKEKLKNIEDHQILLLEFDRGSCDVVNNIYQIQVINKRPCGPNEKLITGDGIEFMVNLHFEDVYENQLVIDYVNGSFVFKNKNQIFNNRIGLHVIREN</sequence>
<dbReference type="InterPro" id="IPR035903">
    <property type="entry name" value="HesB-like_dom_sf"/>
</dbReference>